<keyword evidence="5" id="KW-0496">Mitochondrion</keyword>
<feature type="signal peptide" evidence="7">
    <location>
        <begin position="1"/>
        <end position="20"/>
    </location>
</feature>
<evidence type="ECO:0000256" key="6">
    <source>
        <dbReference type="ARBA" id="ARBA00023136"/>
    </source>
</evidence>
<evidence type="ECO:0000256" key="2">
    <source>
        <dbReference type="ARBA" id="ARBA00004240"/>
    </source>
</evidence>
<evidence type="ECO:0000313" key="9">
    <source>
        <dbReference type="Proteomes" id="UP001061958"/>
    </source>
</evidence>
<dbReference type="GO" id="GO:0005783">
    <property type="term" value="C:endoplasmic reticulum"/>
    <property type="evidence" value="ECO:0007669"/>
    <property type="project" value="UniProtKB-SubCell"/>
</dbReference>
<dbReference type="EMBL" id="BQMJ01000022">
    <property type="protein sequence ID" value="GJQ11252.1"/>
    <property type="molecule type" value="Genomic_DNA"/>
</dbReference>
<evidence type="ECO:0000313" key="8">
    <source>
        <dbReference type="EMBL" id="GJQ11252.1"/>
    </source>
</evidence>
<feature type="chain" id="PRO_5038693228" description="Protein SERAC1" evidence="7">
    <location>
        <begin position="21"/>
        <end position="714"/>
    </location>
</feature>
<reference evidence="8" key="1">
    <citation type="journal article" date="2022" name="Proc. Natl. Acad. Sci. U.S.A.">
        <title>Life cycle and functional genomics of the unicellular red alga Galdieria for elucidating algal and plant evolution and industrial use.</title>
        <authorList>
            <person name="Hirooka S."/>
            <person name="Itabashi T."/>
            <person name="Ichinose T.M."/>
            <person name="Onuma R."/>
            <person name="Fujiwara T."/>
            <person name="Yamashita S."/>
            <person name="Jong L.W."/>
            <person name="Tomita R."/>
            <person name="Iwane A.H."/>
            <person name="Miyagishima S.Y."/>
        </authorList>
    </citation>
    <scope>NUCLEOTIDE SEQUENCE</scope>
    <source>
        <strain evidence="8">NBRC 102759</strain>
    </source>
</reference>
<keyword evidence="6" id="KW-0472">Membrane</keyword>
<organism evidence="8 9">
    <name type="scientific">Galdieria partita</name>
    <dbReference type="NCBI Taxonomy" id="83374"/>
    <lineage>
        <taxon>Eukaryota</taxon>
        <taxon>Rhodophyta</taxon>
        <taxon>Bangiophyceae</taxon>
        <taxon>Galdieriales</taxon>
        <taxon>Galdieriaceae</taxon>
        <taxon>Galdieria</taxon>
    </lineage>
</organism>
<dbReference type="GO" id="GO:0005739">
    <property type="term" value="C:mitochondrion"/>
    <property type="evidence" value="ECO:0007669"/>
    <property type="project" value="UniProtKB-SubCell"/>
</dbReference>
<gene>
    <name evidence="8" type="ORF">GpartN1_g3043.t1</name>
</gene>
<evidence type="ECO:0000256" key="7">
    <source>
        <dbReference type="SAM" id="SignalP"/>
    </source>
</evidence>
<reference evidence="8" key="2">
    <citation type="submission" date="2022-01" db="EMBL/GenBank/DDBJ databases">
        <authorList>
            <person name="Hirooka S."/>
            <person name="Miyagishima S.Y."/>
        </authorList>
    </citation>
    <scope>NUCLEOTIDE SEQUENCE</scope>
    <source>
        <strain evidence="8">NBRC 102759</strain>
    </source>
</reference>
<sequence>MLPTRLKVLVPLLFFGAAYAGKHVYDKRRKKEEWLVYEKLEDSLKRIESLPSISALRSNILTPVSDKTHRMELAKRYLQLVSLDPQNNNSEYLVIIKKMRQGQIDKVQLLTKEWLNAVIGQQVIIYLTFLARERVGEYETQKLACQALSTILANSAFCRPEYPWIRQNLRQAFSLEPMLLPELCLLPSLDPHLLEEISTAICDAEEERLEYGVKDKRNVIMALGELWMTTIQRKESASNSPMGYPPMDDYGFSNPTSEWDPLTDPTMTAKSTRAMLRIMNEAILKDNTAAFRILLSGGLSTLKSLAETVTEEWWESHSKDYMNLVLTEVARLVANLVLFKEGTKIAICLQWPQTLMDWLYHDEFCKSNDMLQLEVLRAIANMQPERNWKYPNGIFLIYPTTRMRWEPQLDIVLVHGLLGGPLRTWRVGRAPSNHAIVEQEYYVSDDEDSNTASVLEQDHHEKDEKLVVWPRDWLSKDIPNIRVLSVSYDTSISAWRSYGLPLKHQAAELLEKLCDAGIGTRPCVILTHSYGGLVTKQAIVDAVHSMNEKYLRLVDSIRGLVFFSTPHLGSPIVGYLKRAIVGSTFRPSVAVNELYPGSTMLLELNEEFKRVVHSRWYEFSSNKRPINTPHLEVLSMGETLPTKLTQWSSQYITSLLVPVETANPGIGRFIPVRTADHLTVCKPSSVDDLRYQEVLKLIRRAMKDTSHVDSCREH</sequence>
<dbReference type="SUPFAM" id="SSF53474">
    <property type="entry name" value="alpha/beta-Hydrolases"/>
    <property type="match status" value="1"/>
</dbReference>
<dbReference type="Gene3D" id="3.40.50.1820">
    <property type="entry name" value="alpha/beta hydrolase"/>
    <property type="match status" value="1"/>
</dbReference>
<dbReference type="InterPro" id="IPR029058">
    <property type="entry name" value="AB_hydrolase_fold"/>
</dbReference>
<dbReference type="AlphaFoldDB" id="A0A9C7PWM5"/>
<evidence type="ECO:0000256" key="3">
    <source>
        <dbReference type="ARBA" id="ARBA00004370"/>
    </source>
</evidence>
<name>A0A9C7PWM5_9RHOD</name>
<evidence type="ECO:0000256" key="5">
    <source>
        <dbReference type="ARBA" id="ARBA00023128"/>
    </source>
</evidence>
<evidence type="ECO:0008006" key="10">
    <source>
        <dbReference type="Google" id="ProtNLM"/>
    </source>
</evidence>
<dbReference type="OrthoDB" id="5086500at2759"/>
<evidence type="ECO:0000256" key="4">
    <source>
        <dbReference type="ARBA" id="ARBA00022824"/>
    </source>
</evidence>
<dbReference type="GO" id="GO:0016020">
    <property type="term" value="C:membrane"/>
    <property type="evidence" value="ECO:0007669"/>
    <property type="project" value="UniProtKB-SubCell"/>
</dbReference>
<comment type="caution">
    <text evidence="8">The sequence shown here is derived from an EMBL/GenBank/DDBJ whole genome shotgun (WGS) entry which is preliminary data.</text>
</comment>
<evidence type="ECO:0000256" key="1">
    <source>
        <dbReference type="ARBA" id="ARBA00004173"/>
    </source>
</evidence>
<comment type="subcellular location">
    <subcellularLocation>
        <location evidence="2">Endoplasmic reticulum</location>
    </subcellularLocation>
    <subcellularLocation>
        <location evidence="3">Membrane</location>
    </subcellularLocation>
    <subcellularLocation>
        <location evidence="1">Mitochondrion</location>
    </subcellularLocation>
</comment>
<dbReference type="PANTHER" id="PTHR48182">
    <property type="entry name" value="PROTEIN SERAC1"/>
    <property type="match status" value="1"/>
</dbReference>
<dbReference type="PANTHER" id="PTHR48182:SF2">
    <property type="entry name" value="PROTEIN SERAC1"/>
    <property type="match status" value="1"/>
</dbReference>
<proteinExistence type="predicted"/>
<dbReference type="Proteomes" id="UP001061958">
    <property type="component" value="Unassembled WGS sequence"/>
</dbReference>
<accession>A0A9C7PWM5</accession>
<keyword evidence="7" id="KW-0732">Signal</keyword>
<protein>
    <recommendedName>
        <fullName evidence="10">Protein SERAC1</fullName>
    </recommendedName>
</protein>
<keyword evidence="4" id="KW-0256">Endoplasmic reticulum</keyword>
<keyword evidence="9" id="KW-1185">Reference proteome</keyword>
<dbReference type="InterPro" id="IPR052374">
    <property type="entry name" value="SERAC1"/>
</dbReference>